<reference evidence="3 4" key="1">
    <citation type="submission" date="2020-08" db="EMBL/GenBank/DDBJ databases">
        <title>Genomic Encyclopedia of Type Strains, Phase IV (KMG-IV): sequencing the most valuable type-strain genomes for metagenomic binning, comparative biology and taxonomic classification.</title>
        <authorList>
            <person name="Goeker M."/>
        </authorList>
    </citation>
    <scope>NUCLEOTIDE SEQUENCE [LARGE SCALE GENOMIC DNA]</scope>
    <source>
        <strain evidence="3 4">DSM 27568</strain>
    </source>
</reference>
<sequence>MRTAIVTGGAQGIGKGIVEHLLADGWRVVAIDSDAEAISDLAGELPVTELLAVRADVGSESQVAKAFDRLKAWNEKAGEPAGIDLLVSNAGLADPVSGPIEELDLKRWRQWQDSHVTGAFLMVRAAVPLLRMRKGAIVLMASTRALQSEPECEAYATAKGGLCAMAHALAISLGPDIRVNAILPGWIETGPWQKAAKRIEAKHRPIDRKQHPAGRVGTPRDIAATVAFLASEGAGFITGQQFVVDGGMTRKMIYAD</sequence>
<dbReference type="PRINTS" id="PR00081">
    <property type="entry name" value="GDHRDH"/>
</dbReference>
<comment type="similarity">
    <text evidence="1">Belongs to the short-chain dehydrogenases/reductases (SDR) family.</text>
</comment>
<dbReference type="InterPro" id="IPR036291">
    <property type="entry name" value="NAD(P)-bd_dom_sf"/>
</dbReference>
<protein>
    <submittedName>
        <fullName evidence="3">NAD(P)-dependent dehydrogenase (Short-subunit alcohol dehydrogenase family)</fullName>
    </submittedName>
</protein>
<organism evidence="3 4">
    <name type="scientific">Novosphingobium fluoreni</name>
    <dbReference type="NCBI Taxonomy" id="1391222"/>
    <lineage>
        <taxon>Bacteria</taxon>
        <taxon>Pseudomonadati</taxon>
        <taxon>Pseudomonadota</taxon>
        <taxon>Alphaproteobacteria</taxon>
        <taxon>Sphingomonadales</taxon>
        <taxon>Sphingomonadaceae</taxon>
        <taxon>Novosphingobium</taxon>
    </lineage>
</organism>
<dbReference type="InterPro" id="IPR020904">
    <property type="entry name" value="Sc_DH/Rdtase_CS"/>
</dbReference>
<dbReference type="EMBL" id="JACIDY010000002">
    <property type="protein sequence ID" value="MBB3939259.1"/>
    <property type="molecule type" value="Genomic_DNA"/>
</dbReference>
<dbReference type="Gene3D" id="3.40.50.720">
    <property type="entry name" value="NAD(P)-binding Rossmann-like Domain"/>
    <property type="match status" value="1"/>
</dbReference>
<accession>A0A7W6BWI6</accession>
<proteinExistence type="inferred from homology"/>
<keyword evidence="4" id="KW-1185">Reference proteome</keyword>
<dbReference type="FunFam" id="3.40.50.720:FF:000084">
    <property type="entry name" value="Short-chain dehydrogenase reductase"/>
    <property type="match status" value="1"/>
</dbReference>
<dbReference type="PANTHER" id="PTHR24321:SF8">
    <property type="entry name" value="ESTRADIOL 17-BETA-DEHYDROGENASE 8-RELATED"/>
    <property type="match status" value="1"/>
</dbReference>
<comment type="caution">
    <text evidence="3">The sequence shown here is derived from an EMBL/GenBank/DDBJ whole genome shotgun (WGS) entry which is preliminary data.</text>
</comment>
<dbReference type="PANTHER" id="PTHR24321">
    <property type="entry name" value="DEHYDROGENASES, SHORT CHAIN"/>
    <property type="match status" value="1"/>
</dbReference>
<dbReference type="InterPro" id="IPR002347">
    <property type="entry name" value="SDR_fam"/>
</dbReference>
<dbReference type="PROSITE" id="PS00061">
    <property type="entry name" value="ADH_SHORT"/>
    <property type="match status" value="1"/>
</dbReference>
<evidence type="ECO:0000313" key="4">
    <source>
        <dbReference type="Proteomes" id="UP000561459"/>
    </source>
</evidence>
<dbReference type="Pfam" id="PF13561">
    <property type="entry name" value="adh_short_C2"/>
    <property type="match status" value="1"/>
</dbReference>
<name>A0A7W6BWI6_9SPHN</name>
<evidence type="ECO:0000256" key="1">
    <source>
        <dbReference type="ARBA" id="ARBA00006484"/>
    </source>
</evidence>
<dbReference type="PRINTS" id="PR00080">
    <property type="entry name" value="SDRFAMILY"/>
</dbReference>
<evidence type="ECO:0000313" key="3">
    <source>
        <dbReference type="EMBL" id="MBB3939259.1"/>
    </source>
</evidence>
<dbReference type="SUPFAM" id="SSF51735">
    <property type="entry name" value="NAD(P)-binding Rossmann-fold domains"/>
    <property type="match status" value="1"/>
</dbReference>
<dbReference type="AlphaFoldDB" id="A0A7W6BWI6"/>
<dbReference type="GO" id="GO:0016491">
    <property type="term" value="F:oxidoreductase activity"/>
    <property type="evidence" value="ECO:0007669"/>
    <property type="project" value="UniProtKB-KW"/>
</dbReference>
<keyword evidence="2" id="KW-0560">Oxidoreductase</keyword>
<gene>
    <name evidence="3" type="ORF">GGR39_000899</name>
</gene>
<dbReference type="RefSeq" id="WP_183616066.1">
    <property type="nucleotide sequence ID" value="NZ_JACIDY010000002.1"/>
</dbReference>
<evidence type="ECO:0000256" key="2">
    <source>
        <dbReference type="ARBA" id="ARBA00023002"/>
    </source>
</evidence>
<dbReference type="Proteomes" id="UP000561459">
    <property type="component" value="Unassembled WGS sequence"/>
</dbReference>